<evidence type="ECO:0000313" key="2">
    <source>
        <dbReference type="Proteomes" id="UP000800200"/>
    </source>
</evidence>
<name>A0A6A6EDE3_9PEZI</name>
<organism evidence="1 2">
    <name type="scientific">Zopfia rhizophila CBS 207.26</name>
    <dbReference type="NCBI Taxonomy" id="1314779"/>
    <lineage>
        <taxon>Eukaryota</taxon>
        <taxon>Fungi</taxon>
        <taxon>Dikarya</taxon>
        <taxon>Ascomycota</taxon>
        <taxon>Pezizomycotina</taxon>
        <taxon>Dothideomycetes</taxon>
        <taxon>Dothideomycetes incertae sedis</taxon>
        <taxon>Zopfiaceae</taxon>
        <taxon>Zopfia</taxon>
    </lineage>
</organism>
<dbReference type="Proteomes" id="UP000800200">
    <property type="component" value="Unassembled WGS sequence"/>
</dbReference>
<sequence length="154" mass="16934">TNSTWLGDDSYPVNFILQRNSFLDAYESYKIGDVNAYKKIVHVRRCISLGATRYTGNPSFKQQDAIPVITQVCYITMTGRATIVPYIAEGNGSAPDGMGKTPENFWNATLPGMQPVLGLEASILHAGCNLSASQKTVFKDSQAASRWQNCMGRF</sequence>
<proteinExistence type="predicted"/>
<keyword evidence="2" id="KW-1185">Reference proteome</keyword>
<evidence type="ECO:0000313" key="1">
    <source>
        <dbReference type="EMBL" id="KAF2190027.1"/>
    </source>
</evidence>
<gene>
    <name evidence="1" type="ORF">K469DRAFT_560857</name>
</gene>
<dbReference type="AlphaFoldDB" id="A0A6A6EDE3"/>
<reference evidence="1" key="1">
    <citation type="journal article" date="2020" name="Stud. Mycol.">
        <title>101 Dothideomycetes genomes: a test case for predicting lifestyles and emergence of pathogens.</title>
        <authorList>
            <person name="Haridas S."/>
            <person name="Albert R."/>
            <person name="Binder M."/>
            <person name="Bloem J."/>
            <person name="Labutti K."/>
            <person name="Salamov A."/>
            <person name="Andreopoulos B."/>
            <person name="Baker S."/>
            <person name="Barry K."/>
            <person name="Bills G."/>
            <person name="Bluhm B."/>
            <person name="Cannon C."/>
            <person name="Castanera R."/>
            <person name="Culley D."/>
            <person name="Daum C."/>
            <person name="Ezra D."/>
            <person name="Gonzalez J."/>
            <person name="Henrissat B."/>
            <person name="Kuo A."/>
            <person name="Liang C."/>
            <person name="Lipzen A."/>
            <person name="Lutzoni F."/>
            <person name="Magnuson J."/>
            <person name="Mondo S."/>
            <person name="Nolan M."/>
            <person name="Ohm R."/>
            <person name="Pangilinan J."/>
            <person name="Park H.-J."/>
            <person name="Ramirez L."/>
            <person name="Alfaro M."/>
            <person name="Sun H."/>
            <person name="Tritt A."/>
            <person name="Yoshinaga Y."/>
            <person name="Zwiers L.-H."/>
            <person name="Turgeon B."/>
            <person name="Goodwin S."/>
            <person name="Spatafora J."/>
            <person name="Crous P."/>
            <person name="Grigoriev I."/>
        </authorList>
    </citation>
    <scope>NUCLEOTIDE SEQUENCE</scope>
    <source>
        <strain evidence="1">CBS 207.26</strain>
    </source>
</reference>
<accession>A0A6A6EDE3</accession>
<dbReference type="EMBL" id="ML994619">
    <property type="protein sequence ID" value="KAF2190027.1"/>
    <property type="molecule type" value="Genomic_DNA"/>
</dbReference>
<feature type="non-terminal residue" evidence="1">
    <location>
        <position position="1"/>
    </location>
</feature>
<protein>
    <submittedName>
        <fullName evidence="1">Uncharacterized protein</fullName>
    </submittedName>
</protein>